<keyword evidence="4" id="KW-1185">Reference proteome</keyword>
<keyword evidence="2" id="KW-0732">Signal</keyword>
<keyword evidence="1" id="KW-1133">Transmembrane helix</keyword>
<dbReference type="AlphaFoldDB" id="J3M1D1"/>
<protein>
    <submittedName>
        <fullName evidence="3">Uncharacterized protein</fullName>
    </submittedName>
</protein>
<reference evidence="3" key="1">
    <citation type="journal article" date="2013" name="Nat. Commun.">
        <title>Whole-genome sequencing of Oryza brachyantha reveals mechanisms underlying Oryza genome evolution.</title>
        <authorList>
            <person name="Chen J."/>
            <person name="Huang Q."/>
            <person name="Gao D."/>
            <person name="Wang J."/>
            <person name="Lang Y."/>
            <person name="Liu T."/>
            <person name="Li B."/>
            <person name="Bai Z."/>
            <person name="Luis Goicoechea J."/>
            <person name="Liang C."/>
            <person name="Chen C."/>
            <person name="Zhang W."/>
            <person name="Sun S."/>
            <person name="Liao Y."/>
            <person name="Zhang X."/>
            <person name="Yang L."/>
            <person name="Song C."/>
            <person name="Wang M."/>
            <person name="Shi J."/>
            <person name="Liu G."/>
            <person name="Liu J."/>
            <person name="Zhou H."/>
            <person name="Zhou W."/>
            <person name="Yu Q."/>
            <person name="An N."/>
            <person name="Chen Y."/>
            <person name="Cai Q."/>
            <person name="Wang B."/>
            <person name="Liu B."/>
            <person name="Min J."/>
            <person name="Huang Y."/>
            <person name="Wu H."/>
            <person name="Li Z."/>
            <person name="Zhang Y."/>
            <person name="Yin Y."/>
            <person name="Song W."/>
            <person name="Jiang J."/>
            <person name="Jackson S.A."/>
            <person name="Wing R.A."/>
            <person name="Wang J."/>
            <person name="Chen M."/>
        </authorList>
    </citation>
    <scope>NUCLEOTIDE SEQUENCE [LARGE SCALE GENOMIC DNA]</scope>
    <source>
        <strain evidence="3">cv. IRGC 101232</strain>
    </source>
</reference>
<feature type="signal peptide" evidence="2">
    <location>
        <begin position="1"/>
        <end position="27"/>
    </location>
</feature>
<evidence type="ECO:0000313" key="4">
    <source>
        <dbReference type="Proteomes" id="UP000006038"/>
    </source>
</evidence>
<keyword evidence="1" id="KW-0812">Transmembrane</keyword>
<feature type="transmembrane region" description="Helical" evidence="1">
    <location>
        <begin position="59"/>
        <end position="78"/>
    </location>
</feature>
<accession>J3M1D1</accession>
<evidence type="ECO:0000256" key="2">
    <source>
        <dbReference type="SAM" id="SignalP"/>
    </source>
</evidence>
<dbReference type="Proteomes" id="UP000006038">
    <property type="component" value="Chromosome 4"/>
</dbReference>
<sequence>QEPPKEKEKKTALLFLFLLLLFPCLQLQQRNPYPNAAAEAVQSVSAGCKQRRMLLLESFPSYFLSVWLGAALSLSLSLP</sequence>
<evidence type="ECO:0000313" key="3">
    <source>
        <dbReference type="EnsemblPlants" id="OB04G32060.1"/>
    </source>
</evidence>
<feature type="chain" id="PRO_5003774201" evidence="2">
    <location>
        <begin position="28"/>
        <end position="79"/>
    </location>
</feature>
<name>J3M1D1_ORYBR</name>
<proteinExistence type="predicted"/>
<keyword evidence="1" id="KW-0472">Membrane</keyword>
<dbReference type="HOGENOM" id="CLU_2613050_0_0_1"/>
<evidence type="ECO:0000256" key="1">
    <source>
        <dbReference type="SAM" id="Phobius"/>
    </source>
</evidence>
<reference evidence="3" key="2">
    <citation type="submission" date="2013-04" db="UniProtKB">
        <authorList>
            <consortium name="EnsemblPlants"/>
        </authorList>
    </citation>
    <scope>IDENTIFICATION</scope>
</reference>
<dbReference type="EnsemblPlants" id="OB04G32060.1">
    <property type="protein sequence ID" value="OB04G32060.1"/>
    <property type="gene ID" value="OB04G32060"/>
</dbReference>
<organism evidence="3">
    <name type="scientific">Oryza brachyantha</name>
    <name type="common">malo sina</name>
    <dbReference type="NCBI Taxonomy" id="4533"/>
    <lineage>
        <taxon>Eukaryota</taxon>
        <taxon>Viridiplantae</taxon>
        <taxon>Streptophyta</taxon>
        <taxon>Embryophyta</taxon>
        <taxon>Tracheophyta</taxon>
        <taxon>Spermatophyta</taxon>
        <taxon>Magnoliopsida</taxon>
        <taxon>Liliopsida</taxon>
        <taxon>Poales</taxon>
        <taxon>Poaceae</taxon>
        <taxon>BOP clade</taxon>
        <taxon>Oryzoideae</taxon>
        <taxon>Oryzeae</taxon>
        <taxon>Oryzinae</taxon>
        <taxon>Oryza</taxon>
    </lineage>
</organism>
<dbReference type="Gramene" id="OB04G32060.1">
    <property type="protein sequence ID" value="OB04G32060.1"/>
    <property type="gene ID" value="OB04G32060"/>
</dbReference>